<organism evidence="4 5">
    <name type="scientific">Gossypium harknessii</name>
    <dbReference type="NCBI Taxonomy" id="34285"/>
    <lineage>
        <taxon>Eukaryota</taxon>
        <taxon>Viridiplantae</taxon>
        <taxon>Streptophyta</taxon>
        <taxon>Embryophyta</taxon>
        <taxon>Tracheophyta</taxon>
        <taxon>Spermatophyta</taxon>
        <taxon>Magnoliopsida</taxon>
        <taxon>eudicotyledons</taxon>
        <taxon>Gunneridae</taxon>
        <taxon>Pentapetalae</taxon>
        <taxon>rosids</taxon>
        <taxon>malvids</taxon>
        <taxon>Malvales</taxon>
        <taxon>Malvaceae</taxon>
        <taxon>Malvoideae</taxon>
        <taxon>Gossypium</taxon>
    </lineage>
</organism>
<keyword evidence="1" id="KW-0479">Metal-binding</keyword>
<keyword evidence="1" id="KW-0863">Zinc-finger</keyword>
<protein>
    <recommendedName>
        <fullName evidence="3">CCHC-type domain-containing protein</fullName>
    </recommendedName>
</protein>
<gene>
    <name evidence="4" type="ORF">Gohar_013615</name>
</gene>
<dbReference type="PROSITE" id="PS50158">
    <property type="entry name" value="ZF_CCHC"/>
    <property type="match status" value="1"/>
</dbReference>
<evidence type="ECO:0000259" key="3">
    <source>
        <dbReference type="PROSITE" id="PS50158"/>
    </source>
</evidence>
<evidence type="ECO:0000256" key="2">
    <source>
        <dbReference type="SAM" id="MobiDB-lite"/>
    </source>
</evidence>
<dbReference type="AlphaFoldDB" id="A0A7J9H337"/>
<keyword evidence="1" id="KW-0862">Zinc</keyword>
<evidence type="ECO:0000313" key="4">
    <source>
        <dbReference type="EMBL" id="MBA0803405.1"/>
    </source>
</evidence>
<dbReference type="Proteomes" id="UP000593560">
    <property type="component" value="Unassembled WGS sequence"/>
</dbReference>
<dbReference type="GO" id="GO:0008270">
    <property type="term" value="F:zinc ion binding"/>
    <property type="evidence" value="ECO:0007669"/>
    <property type="project" value="UniProtKB-KW"/>
</dbReference>
<dbReference type="GO" id="GO:0003676">
    <property type="term" value="F:nucleic acid binding"/>
    <property type="evidence" value="ECO:0007669"/>
    <property type="project" value="InterPro"/>
</dbReference>
<comment type="caution">
    <text evidence="4">The sequence shown here is derived from an EMBL/GenBank/DDBJ whole genome shotgun (WGS) entry which is preliminary data.</text>
</comment>
<evidence type="ECO:0000256" key="1">
    <source>
        <dbReference type="PROSITE-ProRule" id="PRU00047"/>
    </source>
</evidence>
<proteinExistence type="predicted"/>
<keyword evidence="5" id="KW-1185">Reference proteome</keyword>
<dbReference type="InterPro" id="IPR001878">
    <property type="entry name" value="Znf_CCHC"/>
</dbReference>
<dbReference type="OrthoDB" id="993965at2759"/>
<sequence length="152" mass="16695">MLIDPFVEQQISWRDKLVGHPSKTVSNDSEEKEDCDFLEGDIQKSLGHFWTILESSALDGVLKSGTGLSECGDVMDKASRFAGPLVSQILINGKAQRVEYEFLLSICFHCGRYGHVKGSCTCRVPEPNAGKEPTPSEVAPENHSILVDGQEE</sequence>
<feature type="region of interest" description="Disordered" evidence="2">
    <location>
        <begin position="127"/>
        <end position="152"/>
    </location>
</feature>
<evidence type="ECO:0000313" key="5">
    <source>
        <dbReference type="Proteomes" id="UP000593560"/>
    </source>
</evidence>
<name>A0A7J9H337_9ROSI</name>
<reference evidence="4 5" key="1">
    <citation type="journal article" date="2019" name="Genome Biol. Evol.">
        <title>Insights into the evolution of the New World diploid cottons (Gossypium, subgenus Houzingenia) based on genome sequencing.</title>
        <authorList>
            <person name="Grover C.E."/>
            <person name="Arick M.A. 2nd"/>
            <person name="Thrash A."/>
            <person name="Conover J.L."/>
            <person name="Sanders W.S."/>
            <person name="Peterson D.G."/>
            <person name="Frelichowski J.E."/>
            <person name="Scheffler J.A."/>
            <person name="Scheffler B.E."/>
            <person name="Wendel J.F."/>
        </authorList>
    </citation>
    <scope>NUCLEOTIDE SEQUENCE [LARGE SCALE GENOMIC DNA]</scope>
    <source>
        <strain evidence="4">0</strain>
        <tissue evidence="4">Leaf</tissue>
    </source>
</reference>
<dbReference type="EMBL" id="JABFAD010000007">
    <property type="protein sequence ID" value="MBA0803405.1"/>
    <property type="molecule type" value="Genomic_DNA"/>
</dbReference>
<feature type="domain" description="CCHC-type" evidence="3">
    <location>
        <begin position="107"/>
        <end position="120"/>
    </location>
</feature>
<accession>A0A7J9H337</accession>